<keyword evidence="4" id="KW-0503">Monooxygenase</keyword>
<organism evidence="4 5">
    <name type="scientific">Leptotrombidium deliense</name>
    <dbReference type="NCBI Taxonomy" id="299467"/>
    <lineage>
        <taxon>Eukaryota</taxon>
        <taxon>Metazoa</taxon>
        <taxon>Ecdysozoa</taxon>
        <taxon>Arthropoda</taxon>
        <taxon>Chelicerata</taxon>
        <taxon>Arachnida</taxon>
        <taxon>Acari</taxon>
        <taxon>Acariformes</taxon>
        <taxon>Trombidiformes</taxon>
        <taxon>Prostigmata</taxon>
        <taxon>Anystina</taxon>
        <taxon>Parasitengona</taxon>
        <taxon>Trombiculoidea</taxon>
        <taxon>Trombiculidae</taxon>
        <taxon>Leptotrombidium</taxon>
    </lineage>
</organism>
<dbReference type="GO" id="GO:0050661">
    <property type="term" value="F:NADP binding"/>
    <property type="evidence" value="ECO:0007669"/>
    <property type="project" value="InterPro"/>
</dbReference>
<keyword evidence="1" id="KW-0285">Flavoprotein</keyword>
<dbReference type="AlphaFoldDB" id="A0A443S0U1"/>
<proteinExistence type="predicted"/>
<dbReference type="EMBL" id="NCKV01013659">
    <property type="protein sequence ID" value="RWS21114.1"/>
    <property type="molecule type" value="Genomic_DNA"/>
</dbReference>
<evidence type="ECO:0000313" key="5">
    <source>
        <dbReference type="Proteomes" id="UP000288716"/>
    </source>
</evidence>
<accession>A0A443S0U1</accession>
<dbReference type="Gene3D" id="3.50.50.60">
    <property type="entry name" value="FAD/NAD(P)-binding domain"/>
    <property type="match status" value="1"/>
</dbReference>
<dbReference type="GO" id="GO:0050660">
    <property type="term" value="F:flavin adenine dinucleotide binding"/>
    <property type="evidence" value="ECO:0007669"/>
    <property type="project" value="InterPro"/>
</dbReference>
<gene>
    <name evidence="4" type="ORF">B4U80_07195</name>
</gene>
<dbReference type="InterPro" id="IPR036188">
    <property type="entry name" value="FAD/NAD-bd_sf"/>
</dbReference>
<dbReference type="OrthoDB" id="6516122at2759"/>
<dbReference type="InterPro" id="IPR020946">
    <property type="entry name" value="Flavin_mOase-like"/>
</dbReference>
<reference evidence="4 5" key="1">
    <citation type="journal article" date="2018" name="Gigascience">
        <title>Genomes of trombidid mites reveal novel predicted allergens and laterally-transferred genes associated with secondary metabolism.</title>
        <authorList>
            <person name="Dong X."/>
            <person name="Chaisiri K."/>
            <person name="Xia D."/>
            <person name="Armstrong S.D."/>
            <person name="Fang Y."/>
            <person name="Donnelly M.J."/>
            <person name="Kadowaki T."/>
            <person name="McGarry J.W."/>
            <person name="Darby A.C."/>
            <person name="Makepeace B.L."/>
        </authorList>
    </citation>
    <scope>NUCLEOTIDE SEQUENCE [LARGE SCALE GENOMIC DNA]</scope>
    <source>
        <strain evidence="4">UoL-UT</strain>
    </source>
</reference>
<evidence type="ECO:0000256" key="3">
    <source>
        <dbReference type="ARBA" id="ARBA00023002"/>
    </source>
</evidence>
<dbReference type="Pfam" id="PF00743">
    <property type="entry name" value="FMO-like"/>
    <property type="match status" value="1"/>
</dbReference>
<evidence type="ECO:0000256" key="1">
    <source>
        <dbReference type="ARBA" id="ARBA00022630"/>
    </source>
</evidence>
<sequence length="69" mass="7947">MRTGYEISFPFLETSIISVRSKNRFKQLENVFQSILKHSQTLAVIGLVHPVGAIFPIAELHSRWFCLLM</sequence>
<dbReference type="GO" id="GO:0004499">
    <property type="term" value="F:N,N-dimethylaniline monooxygenase activity"/>
    <property type="evidence" value="ECO:0007669"/>
    <property type="project" value="InterPro"/>
</dbReference>
<comment type="caution">
    <text evidence="4">The sequence shown here is derived from an EMBL/GenBank/DDBJ whole genome shotgun (WGS) entry which is preliminary data.</text>
</comment>
<keyword evidence="2" id="KW-0274">FAD</keyword>
<evidence type="ECO:0000313" key="4">
    <source>
        <dbReference type="EMBL" id="RWS21114.1"/>
    </source>
</evidence>
<keyword evidence="3" id="KW-0560">Oxidoreductase</keyword>
<dbReference type="STRING" id="299467.A0A443S0U1"/>
<dbReference type="VEuPathDB" id="VectorBase:LDEU010926"/>
<keyword evidence="5" id="KW-1185">Reference proteome</keyword>
<dbReference type="Proteomes" id="UP000288716">
    <property type="component" value="Unassembled WGS sequence"/>
</dbReference>
<feature type="non-terminal residue" evidence="4">
    <location>
        <position position="69"/>
    </location>
</feature>
<evidence type="ECO:0000256" key="2">
    <source>
        <dbReference type="ARBA" id="ARBA00022827"/>
    </source>
</evidence>
<protein>
    <submittedName>
        <fullName evidence="4">Dimethylaniline monooxygenase [N-oxide-forming] 5-like protein</fullName>
    </submittedName>
</protein>
<name>A0A443S0U1_9ACAR</name>